<dbReference type="AlphaFoldDB" id="C8X787"/>
<dbReference type="HOGENOM" id="CLU_2118428_0_0_11"/>
<dbReference type="InParanoid" id="C8X787"/>
<reference evidence="2" key="1">
    <citation type="submission" date="2009-09" db="EMBL/GenBank/DDBJ databases">
        <title>The complete genome of Nakamurella multipartita DSM 44233.</title>
        <authorList>
            <consortium name="US DOE Joint Genome Institute (JGI-PGF)"/>
            <person name="Lucas S."/>
            <person name="Copeland A."/>
            <person name="Lapidus A."/>
            <person name="Glavina del Rio T."/>
            <person name="Dalin E."/>
            <person name="Tice H."/>
            <person name="Bruce D."/>
            <person name="Goodwin L."/>
            <person name="Pitluck S."/>
            <person name="Kyrpides N."/>
            <person name="Mavromatis K."/>
            <person name="Ivanova N."/>
            <person name="Ovchinnikova G."/>
            <person name="Sims D."/>
            <person name="Meincke L."/>
            <person name="Brettin T."/>
            <person name="Detter J.C."/>
            <person name="Han C."/>
            <person name="Larimer F."/>
            <person name="Land M."/>
            <person name="Hauser L."/>
            <person name="Markowitz V."/>
            <person name="Cheng J.-F."/>
            <person name="Hugenholtz P."/>
            <person name="Woyke T."/>
            <person name="Wu D."/>
            <person name="Klenk H.-P."/>
            <person name="Eisen J.A."/>
        </authorList>
    </citation>
    <scope>NUCLEOTIDE SEQUENCE [LARGE SCALE GENOMIC DNA]</scope>
    <source>
        <strain evidence="2">ATCC 700099 / DSM 44233 / CIP 104796 / JCM 9543 / NBRC 105858 / Y-104</strain>
    </source>
</reference>
<organism evidence="1 2">
    <name type="scientific">Nakamurella multipartita (strain ATCC 700099 / DSM 44233 / CIP 104796 / JCM 9543 / NBRC 105858 / Y-104)</name>
    <name type="common">Microsphaera multipartita</name>
    <dbReference type="NCBI Taxonomy" id="479431"/>
    <lineage>
        <taxon>Bacteria</taxon>
        <taxon>Bacillati</taxon>
        <taxon>Actinomycetota</taxon>
        <taxon>Actinomycetes</taxon>
        <taxon>Nakamurellales</taxon>
        <taxon>Nakamurellaceae</taxon>
        <taxon>Nakamurella</taxon>
    </lineage>
</organism>
<name>C8X787_NAKMY</name>
<evidence type="ECO:0000313" key="2">
    <source>
        <dbReference type="Proteomes" id="UP000002218"/>
    </source>
</evidence>
<reference evidence="1 2" key="2">
    <citation type="journal article" date="2010" name="Stand. Genomic Sci.">
        <title>Complete genome sequence of Nakamurella multipartita type strain (Y-104).</title>
        <authorList>
            <person name="Tice H."/>
            <person name="Mayilraj S."/>
            <person name="Sims D."/>
            <person name="Lapidus A."/>
            <person name="Nolan M."/>
            <person name="Lucas S."/>
            <person name="Glavina Del Rio T."/>
            <person name="Copeland A."/>
            <person name="Cheng J.F."/>
            <person name="Meincke L."/>
            <person name="Bruce D."/>
            <person name="Goodwin L."/>
            <person name="Pitluck S."/>
            <person name="Ivanova N."/>
            <person name="Mavromatis K."/>
            <person name="Ovchinnikova G."/>
            <person name="Pati A."/>
            <person name="Chen A."/>
            <person name="Palaniappan K."/>
            <person name="Land M."/>
            <person name="Hauser L."/>
            <person name="Chang Y.J."/>
            <person name="Jeffries C.D."/>
            <person name="Detter J.C."/>
            <person name="Brettin T."/>
            <person name="Rohde M."/>
            <person name="Goker M."/>
            <person name="Bristow J."/>
            <person name="Eisen J.A."/>
            <person name="Markowitz V."/>
            <person name="Hugenholtz P."/>
            <person name="Kyrpides N.C."/>
            <person name="Klenk H.P."/>
            <person name="Chen F."/>
        </authorList>
    </citation>
    <scope>NUCLEOTIDE SEQUENCE [LARGE SCALE GENOMIC DNA]</scope>
    <source>
        <strain evidence="2">ATCC 700099 / DSM 44233 / CIP 104796 / JCM 9543 / NBRC 105858 / Y-104</strain>
    </source>
</reference>
<accession>C8X787</accession>
<dbReference type="EMBL" id="CP001737">
    <property type="protein sequence ID" value="ACV76956.1"/>
    <property type="molecule type" value="Genomic_DNA"/>
</dbReference>
<keyword evidence="2" id="KW-1185">Reference proteome</keyword>
<sequence length="114" mass="12485">MVSDGQPRSHLLGTFARIVTEEMAGERKAASDPNWKGRLLSEVLEETGGQYEYVLDIPDRVMADLQRHVDLVDDPVARQVLETGRLVVPFENLNGLDPATTRVALGFGFGGHPA</sequence>
<protein>
    <submittedName>
        <fullName evidence="1">Uncharacterized protein</fullName>
    </submittedName>
</protein>
<dbReference type="Proteomes" id="UP000002218">
    <property type="component" value="Chromosome"/>
</dbReference>
<gene>
    <name evidence="1" type="ordered locus">Namu_0539</name>
</gene>
<evidence type="ECO:0000313" key="1">
    <source>
        <dbReference type="EMBL" id="ACV76956.1"/>
    </source>
</evidence>
<proteinExistence type="predicted"/>
<dbReference type="KEGG" id="nml:Namu_0539"/>